<accession>A0ABV0KEJ5</accession>
<keyword evidence="3" id="KW-1185">Reference proteome</keyword>
<gene>
    <name evidence="2" type="ORF">NDI38_03540</name>
</gene>
<dbReference type="Proteomes" id="UP001476950">
    <property type="component" value="Unassembled WGS sequence"/>
</dbReference>
<reference evidence="2 3" key="1">
    <citation type="submission" date="2022-04" db="EMBL/GenBank/DDBJ databases">
        <title>Positive selection, recombination, and allopatry shape intraspecific diversity of widespread and dominant cyanobacteria.</title>
        <authorList>
            <person name="Wei J."/>
            <person name="Shu W."/>
            <person name="Hu C."/>
        </authorList>
    </citation>
    <scope>NUCLEOTIDE SEQUENCE [LARGE SCALE GENOMIC DNA]</scope>
    <source>
        <strain evidence="2 3">AS-A4</strain>
    </source>
</reference>
<evidence type="ECO:0000256" key="1">
    <source>
        <dbReference type="SAM" id="MobiDB-lite"/>
    </source>
</evidence>
<organism evidence="2 3">
    <name type="scientific">Stenomitos frigidus AS-A4</name>
    <dbReference type="NCBI Taxonomy" id="2933935"/>
    <lineage>
        <taxon>Bacteria</taxon>
        <taxon>Bacillati</taxon>
        <taxon>Cyanobacteriota</taxon>
        <taxon>Cyanophyceae</taxon>
        <taxon>Leptolyngbyales</taxon>
        <taxon>Leptolyngbyaceae</taxon>
        <taxon>Stenomitos</taxon>
    </lineage>
</organism>
<feature type="compositionally biased region" description="Polar residues" evidence="1">
    <location>
        <begin position="103"/>
        <end position="124"/>
    </location>
</feature>
<sequence>MSVLFKTDLAEYARQCTLQRRRYEECVQNAQKSGMNPSLATSACSIDQASDLDGCPERTMQGSVVDLLELSVDPLWEDKQVALDNAGNGQPEEQPWHGDRSHSVQQPTAGATRKGASSVSYGAP</sequence>
<proteinExistence type="predicted"/>
<name>A0ABV0KEJ5_9CYAN</name>
<comment type="caution">
    <text evidence="2">The sequence shown here is derived from an EMBL/GenBank/DDBJ whole genome shotgun (WGS) entry which is preliminary data.</text>
</comment>
<feature type="region of interest" description="Disordered" evidence="1">
    <location>
        <begin position="79"/>
        <end position="124"/>
    </location>
</feature>
<evidence type="ECO:0000313" key="3">
    <source>
        <dbReference type="Proteomes" id="UP001476950"/>
    </source>
</evidence>
<protein>
    <submittedName>
        <fullName evidence="2">Uncharacterized protein</fullName>
    </submittedName>
</protein>
<dbReference type="RefSeq" id="WP_190450447.1">
    <property type="nucleotide sequence ID" value="NZ_JAMPLM010000002.1"/>
</dbReference>
<dbReference type="EMBL" id="JAMPLM010000002">
    <property type="protein sequence ID" value="MEP1057496.1"/>
    <property type="molecule type" value="Genomic_DNA"/>
</dbReference>
<evidence type="ECO:0000313" key="2">
    <source>
        <dbReference type="EMBL" id="MEP1057496.1"/>
    </source>
</evidence>